<evidence type="ECO:0000313" key="2">
    <source>
        <dbReference type="Proteomes" id="UP000199403"/>
    </source>
</evidence>
<proteinExistence type="predicted"/>
<gene>
    <name evidence="1" type="ORF">SAMN05192553_102237</name>
</gene>
<dbReference type="Proteomes" id="UP000199403">
    <property type="component" value="Unassembled WGS sequence"/>
</dbReference>
<dbReference type="AlphaFoldDB" id="A0A1H6VR08"/>
<evidence type="ECO:0008006" key="3">
    <source>
        <dbReference type="Google" id="ProtNLM"/>
    </source>
</evidence>
<protein>
    <recommendedName>
        <fullName evidence="3">Sporulation related domain-containing protein</fullName>
    </recommendedName>
</protein>
<accession>A0A1H6VR08</accession>
<reference evidence="2" key="1">
    <citation type="submission" date="2016-10" db="EMBL/GenBank/DDBJ databases">
        <authorList>
            <person name="Varghese N."/>
            <person name="Submissions S."/>
        </authorList>
    </citation>
    <scope>NUCLEOTIDE SEQUENCE [LARGE SCALE GENOMIC DNA]</scope>
    <source>
        <strain evidence="2">IBRC-M 10761</strain>
    </source>
</reference>
<organism evidence="1 2">
    <name type="scientific">Cyclobacterium xiamenense</name>
    <dbReference type="NCBI Taxonomy" id="1297121"/>
    <lineage>
        <taxon>Bacteria</taxon>
        <taxon>Pseudomonadati</taxon>
        <taxon>Bacteroidota</taxon>
        <taxon>Cytophagia</taxon>
        <taxon>Cytophagales</taxon>
        <taxon>Cyclobacteriaceae</taxon>
        <taxon>Cyclobacterium</taxon>
    </lineage>
</organism>
<dbReference type="EMBL" id="FNZH01000002">
    <property type="protein sequence ID" value="SEJ07079.1"/>
    <property type="molecule type" value="Genomic_DNA"/>
</dbReference>
<dbReference type="RefSeq" id="WP_143057563.1">
    <property type="nucleotide sequence ID" value="NZ_FNZH01000002.1"/>
</dbReference>
<dbReference type="STRING" id="1416801.SAMN05192553_102237"/>
<dbReference type="PROSITE" id="PS51257">
    <property type="entry name" value="PROKAR_LIPOPROTEIN"/>
    <property type="match status" value="1"/>
</dbReference>
<evidence type="ECO:0000313" key="1">
    <source>
        <dbReference type="EMBL" id="SEJ07079.1"/>
    </source>
</evidence>
<sequence>MAGKTSLSILVCAVLLSSCGIINIRTSGGSAEMYANYSEDLESSRIQFDPLPDPEDSELAFSEEAAPIDQELGRRINEIIAENDKEMFLTGYTILIYSGVDREAAFEIRNEAYTEIPDIQTYMEYEQPRYLVKVGRYINKIEALATYEKMKGVFPGSRIISDRYLKDRELQKKEEEKIENAER</sequence>
<dbReference type="OrthoDB" id="2473397at2"/>
<keyword evidence="2" id="KW-1185">Reference proteome</keyword>
<name>A0A1H6VR08_9BACT</name>